<feature type="signal peptide" evidence="2">
    <location>
        <begin position="1"/>
        <end position="19"/>
    </location>
</feature>
<accession>A0A9X4MI12</accession>
<feature type="repeat" description="TPR" evidence="1">
    <location>
        <begin position="490"/>
        <end position="523"/>
    </location>
</feature>
<evidence type="ECO:0000313" key="4">
    <source>
        <dbReference type="Proteomes" id="UP001154240"/>
    </source>
</evidence>
<keyword evidence="2" id="KW-0732">Signal</keyword>
<protein>
    <submittedName>
        <fullName evidence="3">Tetratricopeptide repeat protein</fullName>
    </submittedName>
</protein>
<dbReference type="InterPro" id="IPR019734">
    <property type="entry name" value="TPR_rpt"/>
</dbReference>
<feature type="chain" id="PRO_5040802851" evidence="2">
    <location>
        <begin position="20"/>
        <end position="581"/>
    </location>
</feature>
<dbReference type="PANTHER" id="PTHR12558:SF13">
    <property type="entry name" value="CELL DIVISION CYCLE PROTEIN 27 HOMOLOG"/>
    <property type="match status" value="1"/>
</dbReference>
<dbReference type="SUPFAM" id="SSF48452">
    <property type="entry name" value="TPR-like"/>
    <property type="match status" value="2"/>
</dbReference>
<comment type="caution">
    <text evidence="3">The sequence shown here is derived from an EMBL/GenBank/DDBJ whole genome shotgun (WGS) entry which is preliminary data.</text>
</comment>
<dbReference type="EMBL" id="JAPHEH010000001">
    <property type="protein sequence ID" value="MDG4476997.1"/>
    <property type="molecule type" value="Genomic_DNA"/>
</dbReference>
<feature type="repeat" description="TPR" evidence="1">
    <location>
        <begin position="149"/>
        <end position="182"/>
    </location>
</feature>
<dbReference type="Proteomes" id="UP001154240">
    <property type="component" value="Unassembled WGS sequence"/>
</dbReference>
<evidence type="ECO:0000256" key="2">
    <source>
        <dbReference type="SAM" id="SignalP"/>
    </source>
</evidence>
<evidence type="ECO:0000313" key="3">
    <source>
        <dbReference type="EMBL" id="MDG4476997.1"/>
    </source>
</evidence>
<dbReference type="PANTHER" id="PTHR12558">
    <property type="entry name" value="CELL DIVISION CYCLE 16,23,27"/>
    <property type="match status" value="1"/>
</dbReference>
<reference evidence="3" key="2">
    <citation type="submission" date="2022-10" db="EMBL/GenBank/DDBJ databases">
        <authorList>
            <person name="Aronson H.S."/>
        </authorList>
    </citation>
    <scope>NUCLEOTIDE SEQUENCE</scope>
    <source>
        <strain evidence="3">RS19-109</strain>
    </source>
</reference>
<dbReference type="AlphaFoldDB" id="A0A9X4MI12"/>
<dbReference type="InterPro" id="IPR011990">
    <property type="entry name" value="TPR-like_helical_dom_sf"/>
</dbReference>
<dbReference type="RefSeq" id="WP_307633962.1">
    <property type="nucleotide sequence ID" value="NZ_JAPHEH010000001.1"/>
</dbReference>
<feature type="repeat" description="TPR" evidence="1">
    <location>
        <begin position="115"/>
        <end position="148"/>
    </location>
</feature>
<reference evidence="3" key="1">
    <citation type="journal article" date="2022" name="bioRxiv">
        <title>Thiovibrio frasassiensisgen. nov., sp. nov., an autotrophic, elemental sulfur disproportionating bacterium isolated from sulfidic karst sediment, and proposal of Thiovibrionaceae fam. nov.</title>
        <authorList>
            <person name="Aronson H."/>
            <person name="Thomas C."/>
            <person name="Bhattacharyya M."/>
            <person name="Eckstein S."/>
            <person name="Jensen S."/>
            <person name="Barco R."/>
            <person name="Macalady J."/>
            <person name="Amend J."/>
        </authorList>
    </citation>
    <scope>NUCLEOTIDE SEQUENCE</scope>
    <source>
        <strain evidence="3">RS19-109</strain>
    </source>
</reference>
<organism evidence="3 4">
    <name type="scientific">Thiovibrio frasassiensis</name>
    <dbReference type="NCBI Taxonomy" id="2984131"/>
    <lineage>
        <taxon>Bacteria</taxon>
        <taxon>Pseudomonadati</taxon>
        <taxon>Thermodesulfobacteriota</taxon>
        <taxon>Desulfobulbia</taxon>
        <taxon>Desulfobulbales</taxon>
        <taxon>Thiovibrionaceae</taxon>
        <taxon>Thiovibrio</taxon>
    </lineage>
</organism>
<dbReference type="Pfam" id="PF13414">
    <property type="entry name" value="TPR_11"/>
    <property type="match status" value="1"/>
</dbReference>
<dbReference type="Pfam" id="PF13181">
    <property type="entry name" value="TPR_8"/>
    <property type="match status" value="2"/>
</dbReference>
<name>A0A9X4MI12_9BACT</name>
<dbReference type="Pfam" id="PF13432">
    <property type="entry name" value="TPR_16"/>
    <property type="match status" value="1"/>
</dbReference>
<dbReference type="PROSITE" id="PS50005">
    <property type="entry name" value="TPR"/>
    <property type="match status" value="6"/>
</dbReference>
<gene>
    <name evidence="3" type="ORF">OLX77_12620</name>
</gene>
<evidence type="ECO:0000256" key="1">
    <source>
        <dbReference type="PROSITE-ProRule" id="PRU00339"/>
    </source>
</evidence>
<feature type="repeat" description="TPR" evidence="1">
    <location>
        <begin position="81"/>
        <end position="114"/>
    </location>
</feature>
<dbReference type="Pfam" id="PF14559">
    <property type="entry name" value="TPR_19"/>
    <property type="match status" value="3"/>
</dbReference>
<dbReference type="Gene3D" id="1.25.40.10">
    <property type="entry name" value="Tetratricopeptide repeat domain"/>
    <property type="match status" value="5"/>
</dbReference>
<proteinExistence type="predicted"/>
<feature type="repeat" description="TPR" evidence="1">
    <location>
        <begin position="216"/>
        <end position="249"/>
    </location>
</feature>
<sequence>MLKRLLIAGGLALCCLSCAPTIRGVPGQPPFAADLEPYEEAVDKGCAYFHYLWGKSAELEDHYDEAIYAYKQALVCDRLAGHVMRSLATLLVKTGRQEEAVEWVNKLIDLNPKDIEARALLANLYSIMERFDEAIGMYQSILAEDPQNFNVRLLLGSLYARLRDYEKAQVVLEKLTELNPDSYAGFYYLAKLYQEMRLFDKASEAFEKALALNWSPMLAQEAAELYVQEKQYSQAIAIYNRILAEDPSDERARSFLANVYFRQGEIAKALTEMEKLREISANPDKVELAICRILLDADRRSEGVTRLKALLKRDPHSDAARALLTLAYYQQGDLAATKKLLRQVGPPSPAYEESVLMLARILQQEKDFPGAEKALQQAMADKQHRRLNFYVALAMLYAGEDKIAKAHGVFTQAFVDFPDTVEVHYEYALFLHKLDDMAGSMREMEEVLKLDPQHARALNYVGYTWAEEGRNLEKAKAYIEQAVAQLPKDGFVRDSLGWVYYQLGDFSAAVRELEQAVALSPDDPTIYEHLGDAYLKNSDRSKARKAYEKSLALHEEEEKKEVVRRKLESFSSGDERPGGAQ</sequence>
<feature type="repeat" description="TPR" evidence="1">
    <location>
        <begin position="524"/>
        <end position="557"/>
    </location>
</feature>
<dbReference type="SMART" id="SM00028">
    <property type="entry name" value="TPR"/>
    <property type="match status" value="12"/>
</dbReference>
<keyword evidence="1" id="KW-0802">TPR repeat</keyword>
<keyword evidence="4" id="KW-1185">Reference proteome</keyword>